<dbReference type="OrthoDB" id="513689at2"/>
<evidence type="ECO:0000313" key="1">
    <source>
        <dbReference type="EMBL" id="KYC42039.1"/>
    </source>
</evidence>
<accession>A0A139XBH4</accession>
<dbReference type="EMBL" id="ANNX02000020">
    <property type="protein sequence ID" value="KYC42039.1"/>
    <property type="molecule type" value="Genomic_DNA"/>
</dbReference>
<name>A0A139XBH4_9CYAN</name>
<gene>
    <name evidence="1" type="ORF">WA1_18735</name>
</gene>
<protein>
    <submittedName>
        <fullName evidence="1">Uncharacterized protein</fullName>
    </submittedName>
</protein>
<dbReference type="STRING" id="128403.WA1_18735"/>
<keyword evidence="2" id="KW-1185">Reference proteome</keyword>
<proteinExistence type="predicted"/>
<dbReference type="AlphaFoldDB" id="A0A139XBH4"/>
<evidence type="ECO:0000313" key="2">
    <source>
        <dbReference type="Proteomes" id="UP000076925"/>
    </source>
</evidence>
<reference evidence="1 2" key="1">
    <citation type="journal article" date="2013" name="Genome Biol. Evol.">
        <title>Genomes of Stigonematalean cyanobacteria (subsection V) and the evolution of oxygenic photosynthesis from prokaryotes to plastids.</title>
        <authorList>
            <person name="Dagan T."/>
            <person name="Roettger M."/>
            <person name="Stucken K."/>
            <person name="Landan G."/>
            <person name="Koch R."/>
            <person name="Major P."/>
            <person name="Gould S.B."/>
            <person name="Goremykin V.V."/>
            <person name="Rippka R."/>
            <person name="Tandeau de Marsac N."/>
            <person name="Gugger M."/>
            <person name="Lockhart P.J."/>
            <person name="Allen J.F."/>
            <person name="Brune I."/>
            <person name="Maus I."/>
            <person name="Puhler A."/>
            <person name="Martin W.F."/>
        </authorList>
    </citation>
    <scope>NUCLEOTIDE SEQUENCE [LARGE SCALE GENOMIC DNA]</scope>
    <source>
        <strain evidence="1 2">PCC 7110</strain>
    </source>
</reference>
<dbReference type="Proteomes" id="UP000076925">
    <property type="component" value="Unassembled WGS sequence"/>
</dbReference>
<organism evidence="1 2">
    <name type="scientific">Scytonema hofmannii PCC 7110</name>
    <dbReference type="NCBI Taxonomy" id="128403"/>
    <lineage>
        <taxon>Bacteria</taxon>
        <taxon>Bacillati</taxon>
        <taxon>Cyanobacteriota</taxon>
        <taxon>Cyanophyceae</taxon>
        <taxon>Nostocales</taxon>
        <taxon>Scytonemataceae</taxon>
        <taxon>Scytonema</taxon>
    </lineage>
</organism>
<sequence length="146" mass="17168">MRRWIVFRAEKRQPGWQERKYAHTGSLTKNLAEHYDCSDKPLPEPGYRPPEFIRVEQFVDPQYPQGKTHYRHSDWEVTKVETYTPDVPMGEFDIIVICHCKYSPINAPLKPMPERQVSLDSFGGDEQAYKQWVEQNRVTAEVKQSA</sequence>
<comment type="caution">
    <text evidence="1">The sequence shown here is derived from an EMBL/GenBank/DDBJ whole genome shotgun (WGS) entry which is preliminary data.</text>
</comment>